<dbReference type="Pfam" id="PF08239">
    <property type="entry name" value="SH3_3"/>
    <property type="match status" value="1"/>
</dbReference>
<reference evidence="3 4" key="1">
    <citation type="submission" date="2016-11" db="EMBL/GenBank/DDBJ databases">
        <title>A multilocus sequence analysis scheme for characterization of bacteria in the genus Thioclava.</title>
        <authorList>
            <person name="Liu Y."/>
            <person name="Shao Z."/>
        </authorList>
    </citation>
    <scope>NUCLEOTIDE SEQUENCE [LARGE SCALE GENOMIC DNA]</scope>
    <source>
        <strain evidence="3 4">11.10-0-13</strain>
    </source>
</reference>
<evidence type="ECO:0000259" key="2">
    <source>
        <dbReference type="PROSITE" id="PS51781"/>
    </source>
</evidence>
<name>A0ABX3MKK7_9RHOB</name>
<proteinExistence type="predicted"/>
<dbReference type="RefSeq" id="WP_078574714.1">
    <property type="nucleotide sequence ID" value="NZ_MPZS01000002.1"/>
</dbReference>
<dbReference type="InterPro" id="IPR003646">
    <property type="entry name" value="SH3-like_bac-type"/>
</dbReference>
<dbReference type="EMBL" id="MPZS01000002">
    <property type="protein sequence ID" value="OOY12096.1"/>
    <property type="molecule type" value="Genomic_DNA"/>
</dbReference>
<feature type="region of interest" description="Disordered" evidence="1">
    <location>
        <begin position="28"/>
        <end position="47"/>
    </location>
</feature>
<feature type="domain" description="SH3b" evidence="2">
    <location>
        <begin position="108"/>
        <end position="172"/>
    </location>
</feature>
<evidence type="ECO:0000313" key="3">
    <source>
        <dbReference type="EMBL" id="OOY12096.1"/>
    </source>
</evidence>
<comment type="caution">
    <text evidence="3">The sequence shown here is derived from an EMBL/GenBank/DDBJ whole genome shotgun (WGS) entry which is preliminary data.</text>
</comment>
<gene>
    <name evidence="3" type="ORF">BMG00_13645</name>
</gene>
<keyword evidence="4" id="KW-1185">Reference proteome</keyword>
<feature type="compositionally biased region" description="Low complexity" evidence="1">
    <location>
        <begin position="31"/>
        <end position="47"/>
    </location>
</feature>
<organism evidence="3 4">
    <name type="scientific">Thioclava marina</name>
    <dbReference type="NCBI Taxonomy" id="1915077"/>
    <lineage>
        <taxon>Bacteria</taxon>
        <taxon>Pseudomonadati</taxon>
        <taxon>Pseudomonadota</taxon>
        <taxon>Alphaproteobacteria</taxon>
        <taxon>Rhodobacterales</taxon>
        <taxon>Paracoccaceae</taxon>
        <taxon>Thioclava</taxon>
    </lineage>
</organism>
<accession>A0ABX3MKK7</accession>
<evidence type="ECO:0000256" key="1">
    <source>
        <dbReference type="SAM" id="MobiDB-lite"/>
    </source>
</evidence>
<dbReference type="PROSITE" id="PS51781">
    <property type="entry name" value="SH3B"/>
    <property type="match status" value="1"/>
</dbReference>
<protein>
    <recommendedName>
        <fullName evidence="2">SH3b domain-containing protein</fullName>
    </recommendedName>
</protein>
<dbReference type="Proteomes" id="UP000242224">
    <property type="component" value="Unassembled WGS sequence"/>
</dbReference>
<dbReference type="Gene3D" id="2.30.30.40">
    <property type="entry name" value="SH3 Domains"/>
    <property type="match status" value="1"/>
</dbReference>
<sequence length="172" mass="18097">MGKLLITTLAGIYAVMAIGGRDLPTDQTQMAQAAPAPQEQAAPEEVAQAATDPLYDPTKITAPSANAAMVEKAALITRVTPVARMPGPALQPSPEYRSREKAPAVKGGTLWEVTANSLNVRSGPSTGDSAIDRVLRGEQVLVVAERDGWAHVKIEGDGIDGWVAKRYLSPAN</sequence>
<evidence type="ECO:0000313" key="4">
    <source>
        <dbReference type="Proteomes" id="UP000242224"/>
    </source>
</evidence>
<dbReference type="SMART" id="SM00287">
    <property type="entry name" value="SH3b"/>
    <property type="match status" value="1"/>
</dbReference>